<comment type="caution">
    <text evidence="2">The sequence shown here is derived from an EMBL/GenBank/DDBJ whole genome shotgun (WGS) entry which is preliminary data.</text>
</comment>
<accession>A0ABR2I3G4</accession>
<sequence>MQINLVAVAFLAGAAATPMPQAGAPVCTTERAYKDLKQGKPYDAAPEIVGGYRCTSNKADSCSLTSSASHTVGVTQSINGGSGGALQLQKIFTLGLDAGFSYSWSTSDTKGLSSSVNCPKGAMTCGLRVTPKLVKITGKTATYQRGFNCVQREKKWEDFEVVAPYEEGKGGSKDLRAVMNFEACLEECKDDACKAAEAAKLPKCP</sequence>
<feature type="signal peptide" evidence="1">
    <location>
        <begin position="1"/>
        <end position="16"/>
    </location>
</feature>
<keyword evidence="1" id="KW-0732">Signal</keyword>
<reference evidence="2 3" key="1">
    <citation type="journal article" date="2024" name="IMA Fungus">
        <title>Apiospora arundinis, a panoply of carbohydrate-active enzymes and secondary metabolites.</title>
        <authorList>
            <person name="Sorensen T."/>
            <person name="Petersen C."/>
            <person name="Muurmann A.T."/>
            <person name="Christiansen J.V."/>
            <person name="Brundto M.L."/>
            <person name="Overgaard C.K."/>
            <person name="Boysen A.T."/>
            <person name="Wollenberg R.D."/>
            <person name="Larsen T.O."/>
            <person name="Sorensen J.L."/>
            <person name="Nielsen K.L."/>
            <person name="Sondergaard T.E."/>
        </authorList>
    </citation>
    <scope>NUCLEOTIDE SEQUENCE [LARGE SCALE GENOMIC DNA]</scope>
    <source>
        <strain evidence="2 3">AAU 773</strain>
    </source>
</reference>
<evidence type="ECO:0000313" key="2">
    <source>
        <dbReference type="EMBL" id="KAK8856924.1"/>
    </source>
</evidence>
<name>A0ABR2I3G4_9PEZI</name>
<protein>
    <submittedName>
        <fullName evidence="2">Uncharacterized protein</fullName>
    </submittedName>
</protein>
<gene>
    <name evidence="2" type="ORF">PGQ11_012836</name>
</gene>
<organism evidence="2 3">
    <name type="scientific">Apiospora arundinis</name>
    <dbReference type="NCBI Taxonomy" id="335852"/>
    <lineage>
        <taxon>Eukaryota</taxon>
        <taxon>Fungi</taxon>
        <taxon>Dikarya</taxon>
        <taxon>Ascomycota</taxon>
        <taxon>Pezizomycotina</taxon>
        <taxon>Sordariomycetes</taxon>
        <taxon>Xylariomycetidae</taxon>
        <taxon>Amphisphaeriales</taxon>
        <taxon>Apiosporaceae</taxon>
        <taxon>Apiospora</taxon>
    </lineage>
</organism>
<evidence type="ECO:0000256" key="1">
    <source>
        <dbReference type="SAM" id="SignalP"/>
    </source>
</evidence>
<proteinExistence type="predicted"/>
<keyword evidence="3" id="KW-1185">Reference proteome</keyword>
<feature type="chain" id="PRO_5047246967" evidence="1">
    <location>
        <begin position="17"/>
        <end position="205"/>
    </location>
</feature>
<evidence type="ECO:0000313" key="3">
    <source>
        <dbReference type="Proteomes" id="UP001390339"/>
    </source>
</evidence>
<dbReference type="Proteomes" id="UP001390339">
    <property type="component" value="Unassembled WGS sequence"/>
</dbReference>
<dbReference type="EMBL" id="JAPCWZ010000007">
    <property type="protein sequence ID" value="KAK8856924.1"/>
    <property type="molecule type" value="Genomic_DNA"/>
</dbReference>